<name>A0A699IZA0_TANCI</name>
<gene>
    <name evidence="3" type="ORF">Tci_569809</name>
</gene>
<keyword evidence="2" id="KW-0472">Membrane</keyword>
<keyword evidence="2" id="KW-1133">Transmembrane helix</keyword>
<comment type="caution">
    <text evidence="3">The sequence shown here is derived from an EMBL/GenBank/DDBJ whole genome shotgun (WGS) entry which is preliminary data.</text>
</comment>
<feature type="region of interest" description="Disordered" evidence="1">
    <location>
        <begin position="43"/>
        <end position="77"/>
    </location>
</feature>
<organism evidence="3">
    <name type="scientific">Tanacetum cinerariifolium</name>
    <name type="common">Dalmatian daisy</name>
    <name type="synonym">Chrysanthemum cinerariifolium</name>
    <dbReference type="NCBI Taxonomy" id="118510"/>
    <lineage>
        <taxon>Eukaryota</taxon>
        <taxon>Viridiplantae</taxon>
        <taxon>Streptophyta</taxon>
        <taxon>Embryophyta</taxon>
        <taxon>Tracheophyta</taxon>
        <taxon>Spermatophyta</taxon>
        <taxon>Magnoliopsida</taxon>
        <taxon>eudicotyledons</taxon>
        <taxon>Gunneridae</taxon>
        <taxon>Pentapetalae</taxon>
        <taxon>asterids</taxon>
        <taxon>campanulids</taxon>
        <taxon>Asterales</taxon>
        <taxon>Asteraceae</taxon>
        <taxon>Asteroideae</taxon>
        <taxon>Anthemideae</taxon>
        <taxon>Anthemidinae</taxon>
        <taxon>Tanacetum</taxon>
    </lineage>
</organism>
<evidence type="ECO:0000256" key="2">
    <source>
        <dbReference type="SAM" id="Phobius"/>
    </source>
</evidence>
<dbReference type="EMBL" id="BKCJ010350512">
    <property type="protein sequence ID" value="GEZ97836.1"/>
    <property type="molecule type" value="Genomic_DNA"/>
</dbReference>
<dbReference type="AlphaFoldDB" id="A0A699IZA0"/>
<accession>A0A699IZA0</accession>
<keyword evidence="2" id="KW-0812">Transmembrane</keyword>
<protein>
    <recommendedName>
        <fullName evidence="4">Transposase (Putative), gypsy type</fullName>
    </recommendedName>
</protein>
<sequence>GRYKDGGVHVLNEEGVVDGQENPVDVGIVRIEDEVLTTIAKKTKGPRTKRKATRCASGSSLPPKKLRDDHGTSGAGASIGEKSVVALQSLLEGSTLAMEVRVVAASTVPFVTSLVTLLPECGDGDHTDSVYGLNLLTQHPTESKADPNLAGPSNPAGMKPSADTFYVSQEMDSETLQQIYVSKEKDVEIASLKGQLSLNEAEAAEAIRLRSQGHVIAFESAAAAKDNKHASLTAQSQKDSLIDQVSSLETTCSGLRDQVSGYELFKAQYEALQDEQVKVLSGKVAGLDIELMRMALYLDEEFYPWFLSTITGRRWILGRGLRLIVMKCLQSLEYFVALGRAIGHAIDKGIQDGLVAGIDHGKAGRGLVDVAAYNPSAEANYVFAVNALHAIGFPLLVQLESQKDASIADIMGLLHLEGHATETPKTSQFQPSPKQLMFPIHRTEDQVVIGESSLSFSLNVVHARIQRIRGDAASHRLSISNAMVPLIESLSAENLVGEASTSGVPQLLLLLLPCQLRLFRSAPFLLYQRHTEPQVEAFSSPKIIFEQETLETLPEHPTTQLRLLLIAVLPVCRNIFVSYVVVSTEAVCGLFVAVVYT</sequence>
<feature type="transmembrane region" description="Helical" evidence="2">
    <location>
        <begin position="576"/>
        <end position="596"/>
    </location>
</feature>
<evidence type="ECO:0000313" key="3">
    <source>
        <dbReference type="EMBL" id="GEZ97836.1"/>
    </source>
</evidence>
<feature type="non-terminal residue" evidence="3">
    <location>
        <position position="1"/>
    </location>
</feature>
<feature type="compositionally biased region" description="Basic residues" evidence="1">
    <location>
        <begin position="43"/>
        <end position="53"/>
    </location>
</feature>
<reference evidence="3" key="1">
    <citation type="journal article" date="2019" name="Sci. Rep.">
        <title>Draft genome of Tanacetum cinerariifolium, the natural source of mosquito coil.</title>
        <authorList>
            <person name="Yamashiro T."/>
            <person name="Shiraishi A."/>
            <person name="Satake H."/>
            <person name="Nakayama K."/>
        </authorList>
    </citation>
    <scope>NUCLEOTIDE SEQUENCE</scope>
</reference>
<proteinExistence type="predicted"/>
<evidence type="ECO:0008006" key="4">
    <source>
        <dbReference type="Google" id="ProtNLM"/>
    </source>
</evidence>
<evidence type="ECO:0000256" key="1">
    <source>
        <dbReference type="SAM" id="MobiDB-lite"/>
    </source>
</evidence>